<feature type="domain" description="NADP-dependent oxidoreductase" evidence="1">
    <location>
        <begin position="9"/>
        <end position="57"/>
    </location>
</feature>
<dbReference type="PANTHER" id="PTHR43827">
    <property type="entry name" value="2,5-DIKETO-D-GLUCONIC ACID REDUCTASE"/>
    <property type="match status" value="1"/>
</dbReference>
<dbReference type="InterPro" id="IPR023210">
    <property type="entry name" value="NADP_OxRdtase_dom"/>
</dbReference>
<keyword evidence="2" id="KW-1185">Reference proteome</keyword>
<dbReference type="KEGG" id="fas:105273357"/>
<dbReference type="GeneID" id="105273357"/>
<proteinExistence type="predicted"/>
<reference evidence="3" key="1">
    <citation type="submission" date="2025-08" db="UniProtKB">
        <authorList>
            <consortium name="RefSeq"/>
        </authorList>
    </citation>
    <scope>IDENTIFICATION</scope>
    <source>
        <strain evidence="3">USDA-PBARC FA_bdor</strain>
        <tissue evidence="3">Whole organism</tissue>
    </source>
</reference>
<dbReference type="PROSITE" id="PS00062">
    <property type="entry name" value="ALDOKETO_REDUCTASE_2"/>
    <property type="match status" value="1"/>
</dbReference>
<evidence type="ECO:0000259" key="1">
    <source>
        <dbReference type="Pfam" id="PF00248"/>
    </source>
</evidence>
<evidence type="ECO:0000313" key="3">
    <source>
        <dbReference type="RefSeq" id="XP_011314059.1"/>
    </source>
</evidence>
<evidence type="ECO:0000313" key="2">
    <source>
        <dbReference type="Proteomes" id="UP000694866"/>
    </source>
</evidence>
<dbReference type="AlphaFoldDB" id="A0A9R1TNG4"/>
<gene>
    <name evidence="3" type="primary">LOC105273357</name>
</gene>
<accession>A0A9R1TNG4</accession>
<dbReference type="RefSeq" id="XP_011314059.1">
    <property type="nucleotide sequence ID" value="XM_011315757.1"/>
</dbReference>
<protein>
    <submittedName>
        <fullName evidence="3">1,5-anhydro-D-fructose reductase-like</fullName>
    </submittedName>
</protein>
<dbReference type="GO" id="GO:0016491">
    <property type="term" value="F:oxidoreductase activity"/>
    <property type="evidence" value="ECO:0007669"/>
    <property type="project" value="InterPro"/>
</dbReference>
<dbReference type="PANTHER" id="PTHR43827:SF14">
    <property type="entry name" value="NADP-DEPENDENT OXIDOREDUCTASE DOMAIN-CONTAINING PROTEIN"/>
    <property type="match status" value="1"/>
</dbReference>
<dbReference type="InterPro" id="IPR020471">
    <property type="entry name" value="AKR"/>
</dbReference>
<organism evidence="2 3">
    <name type="scientific">Fopius arisanus</name>
    <dbReference type="NCBI Taxonomy" id="64838"/>
    <lineage>
        <taxon>Eukaryota</taxon>
        <taxon>Metazoa</taxon>
        <taxon>Ecdysozoa</taxon>
        <taxon>Arthropoda</taxon>
        <taxon>Hexapoda</taxon>
        <taxon>Insecta</taxon>
        <taxon>Pterygota</taxon>
        <taxon>Neoptera</taxon>
        <taxon>Endopterygota</taxon>
        <taxon>Hymenoptera</taxon>
        <taxon>Apocrita</taxon>
        <taxon>Ichneumonoidea</taxon>
        <taxon>Braconidae</taxon>
        <taxon>Opiinae</taxon>
        <taxon>Fopius</taxon>
    </lineage>
</organism>
<dbReference type="SUPFAM" id="SSF51430">
    <property type="entry name" value="NAD(P)-linked oxidoreductase"/>
    <property type="match status" value="1"/>
</dbReference>
<dbReference type="Proteomes" id="UP000694866">
    <property type="component" value="Unplaced"/>
</dbReference>
<dbReference type="Pfam" id="PF00248">
    <property type="entry name" value="Aldo_ket_red"/>
    <property type="match status" value="1"/>
</dbReference>
<dbReference type="InterPro" id="IPR018170">
    <property type="entry name" value="Aldo/ket_reductase_CS"/>
</dbReference>
<dbReference type="PRINTS" id="PR00069">
    <property type="entry name" value="ALDKETRDTASE"/>
</dbReference>
<dbReference type="Gene3D" id="3.20.20.100">
    <property type="entry name" value="NADP-dependent oxidoreductase domain"/>
    <property type="match status" value="1"/>
</dbReference>
<sequence>MEGVLRKDLTKNIGVSNFNSEQLKRLLKSCEVKPMINQIEVHPYLTNKQLSKFCKDHRSRTSQVILVILKSFSKTRILENSQVFDFQLNSEDMRTSTLSISTGESVPYLVLQQAPSDHSAFLTVQRKARNKLRK</sequence>
<dbReference type="OrthoDB" id="416253at2759"/>
<dbReference type="InterPro" id="IPR036812">
    <property type="entry name" value="NAD(P)_OxRdtase_dom_sf"/>
</dbReference>
<name>A0A9R1TNG4_9HYME</name>